<dbReference type="Proteomes" id="UP000653275">
    <property type="component" value="Unassembled WGS sequence"/>
</dbReference>
<name>A0AAP2AEL2_LELAM</name>
<comment type="caution">
    <text evidence="1">The sequence shown here is derived from an EMBL/GenBank/DDBJ whole genome shotgun (WGS) entry which is preliminary data.</text>
</comment>
<sequence>MSYLKNWSVWLRGSQLPVTVEYRPPTMALRQASFMAGDMDAPQGIDNGLEEMTVSLRMIGIQSQLFFLGLNTRLTVREGYTSHAGGYTGVEDVIEGRVIRLEPDPRPAQGRAETGTTVTLSIAFYKRSVDGRERILLIPGQGIRRVNGIDMLSLTSLMVLVSSTQADSGFELIDFLSEGN</sequence>
<reference evidence="1" key="1">
    <citation type="submission" date="2020-12" db="EMBL/GenBank/DDBJ databases">
        <title>Draft genome sequence of Enterobacter spp., Lelliottia spp. and Serratia spp. isolated from drinking water reservoirs and lakes.</title>
        <authorList>
            <person name="Reitter C."/>
            <person name="Neuhaus K."/>
            <person name="Huegler M."/>
        </authorList>
    </citation>
    <scope>NUCLEOTIDE SEQUENCE</scope>
    <source>
        <strain evidence="1">TZW15</strain>
    </source>
</reference>
<accession>A0AAP2AEL2</accession>
<protein>
    <submittedName>
        <fullName evidence="1">Phage major tail tube protein</fullName>
    </submittedName>
</protein>
<dbReference type="Pfam" id="PF04985">
    <property type="entry name" value="Phage_tube"/>
    <property type="match status" value="1"/>
</dbReference>
<gene>
    <name evidence="1" type="ORF">I7V27_13395</name>
</gene>
<dbReference type="InterPro" id="IPR006498">
    <property type="entry name" value="Tail_tube"/>
</dbReference>
<dbReference type="RefSeq" id="WP_202665935.1">
    <property type="nucleotide sequence ID" value="NZ_JAENMR010000006.1"/>
</dbReference>
<evidence type="ECO:0000313" key="1">
    <source>
        <dbReference type="EMBL" id="MBL5935433.1"/>
    </source>
</evidence>
<evidence type="ECO:0000313" key="2">
    <source>
        <dbReference type="Proteomes" id="UP000653275"/>
    </source>
</evidence>
<dbReference type="AlphaFoldDB" id="A0AAP2AEL2"/>
<dbReference type="EMBL" id="JAENMS010000006">
    <property type="protein sequence ID" value="MBL5935433.1"/>
    <property type="molecule type" value="Genomic_DNA"/>
</dbReference>
<organism evidence="1 2">
    <name type="scientific">Lelliottia amnigena</name>
    <name type="common">Enterobacter amnigenus</name>
    <dbReference type="NCBI Taxonomy" id="61646"/>
    <lineage>
        <taxon>Bacteria</taxon>
        <taxon>Pseudomonadati</taxon>
        <taxon>Pseudomonadota</taxon>
        <taxon>Gammaproteobacteria</taxon>
        <taxon>Enterobacterales</taxon>
        <taxon>Enterobacteriaceae</taxon>
        <taxon>Lelliottia</taxon>
    </lineage>
</organism>
<proteinExistence type="predicted"/>